<feature type="region of interest" description="Disordered" evidence="1">
    <location>
        <begin position="29"/>
        <end position="55"/>
    </location>
</feature>
<organism evidence="2 3">
    <name type="scientific">Cucumis sativus</name>
    <name type="common">Cucumber</name>
    <dbReference type="NCBI Taxonomy" id="3659"/>
    <lineage>
        <taxon>Eukaryota</taxon>
        <taxon>Viridiplantae</taxon>
        <taxon>Streptophyta</taxon>
        <taxon>Embryophyta</taxon>
        <taxon>Tracheophyta</taxon>
        <taxon>Spermatophyta</taxon>
        <taxon>Magnoliopsida</taxon>
        <taxon>eudicotyledons</taxon>
        <taxon>Gunneridae</taxon>
        <taxon>Pentapetalae</taxon>
        <taxon>rosids</taxon>
        <taxon>fabids</taxon>
        <taxon>Cucurbitales</taxon>
        <taxon>Cucurbitaceae</taxon>
        <taxon>Benincaseae</taxon>
        <taxon>Cucumis</taxon>
    </lineage>
</organism>
<proteinExistence type="predicted"/>
<reference evidence="2 3" key="3">
    <citation type="journal article" date="2010" name="BMC Genomics">
        <title>Transcriptome sequencing and comparative analysis of cucumber flowers with different sex types.</title>
        <authorList>
            <person name="Guo S."/>
            <person name="Zheng Y."/>
            <person name="Joung J.G."/>
            <person name="Liu S."/>
            <person name="Zhang Z."/>
            <person name="Crasta O.R."/>
            <person name="Sobral B.W."/>
            <person name="Xu Y."/>
            <person name="Huang S."/>
            <person name="Fei Z."/>
        </authorList>
    </citation>
    <scope>NUCLEOTIDE SEQUENCE [LARGE SCALE GENOMIC DNA]</scope>
    <source>
        <strain evidence="3">cv. 9930</strain>
    </source>
</reference>
<dbReference type="EMBL" id="CM002928">
    <property type="protein sequence ID" value="KGN44338.1"/>
    <property type="molecule type" value="Genomic_DNA"/>
</dbReference>
<evidence type="ECO:0000313" key="2">
    <source>
        <dbReference type="EMBL" id="KGN44338.1"/>
    </source>
</evidence>
<feature type="region of interest" description="Disordered" evidence="1">
    <location>
        <begin position="80"/>
        <end position="118"/>
    </location>
</feature>
<protein>
    <submittedName>
        <fullName evidence="2">Uncharacterized protein</fullName>
    </submittedName>
</protein>
<accession>A0A0A0K4A6</accession>
<name>A0A0A0K4A6_CUCSA</name>
<feature type="compositionally biased region" description="Acidic residues" evidence="1">
    <location>
        <begin position="83"/>
        <end position="93"/>
    </location>
</feature>
<sequence length="132" mass="14715">MGLSLNEGCEIRTTRTETRLEKWIRLREPHANNLDSSETSRGLVRSEKNVADEEGAPARTGWRTLYNVWLAQISDISSCSGEDMVDGDGEATLDESTRRVGGERKNGRGLGFDEGEDEKVRLKMMNSKTHAS</sequence>
<feature type="compositionally biased region" description="Basic and acidic residues" evidence="1">
    <location>
        <begin position="95"/>
        <end position="106"/>
    </location>
</feature>
<reference evidence="2 3" key="1">
    <citation type="journal article" date="2009" name="Nat. Genet.">
        <title>The genome of the cucumber, Cucumis sativus L.</title>
        <authorList>
            <person name="Huang S."/>
            <person name="Li R."/>
            <person name="Zhang Z."/>
            <person name="Li L."/>
            <person name="Gu X."/>
            <person name="Fan W."/>
            <person name="Lucas W.J."/>
            <person name="Wang X."/>
            <person name="Xie B."/>
            <person name="Ni P."/>
            <person name="Ren Y."/>
            <person name="Zhu H."/>
            <person name="Li J."/>
            <person name="Lin K."/>
            <person name="Jin W."/>
            <person name="Fei Z."/>
            <person name="Li G."/>
            <person name="Staub J."/>
            <person name="Kilian A."/>
            <person name="van der Vossen E.A."/>
            <person name="Wu Y."/>
            <person name="Guo J."/>
            <person name="He J."/>
            <person name="Jia Z."/>
            <person name="Ren Y."/>
            <person name="Tian G."/>
            <person name="Lu Y."/>
            <person name="Ruan J."/>
            <person name="Qian W."/>
            <person name="Wang M."/>
            <person name="Huang Q."/>
            <person name="Li B."/>
            <person name="Xuan Z."/>
            <person name="Cao J."/>
            <person name="Asan"/>
            <person name="Wu Z."/>
            <person name="Zhang J."/>
            <person name="Cai Q."/>
            <person name="Bai Y."/>
            <person name="Zhao B."/>
            <person name="Han Y."/>
            <person name="Li Y."/>
            <person name="Li X."/>
            <person name="Wang S."/>
            <person name="Shi Q."/>
            <person name="Liu S."/>
            <person name="Cho W.K."/>
            <person name="Kim J.Y."/>
            <person name="Xu Y."/>
            <person name="Heller-Uszynska K."/>
            <person name="Miao H."/>
            <person name="Cheng Z."/>
            <person name="Zhang S."/>
            <person name="Wu J."/>
            <person name="Yang Y."/>
            <person name="Kang H."/>
            <person name="Li M."/>
            <person name="Liang H."/>
            <person name="Ren X."/>
            <person name="Shi Z."/>
            <person name="Wen M."/>
            <person name="Jian M."/>
            <person name="Yang H."/>
            <person name="Zhang G."/>
            <person name="Yang Z."/>
            <person name="Chen R."/>
            <person name="Liu S."/>
            <person name="Li J."/>
            <person name="Ma L."/>
            <person name="Liu H."/>
            <person name="Zhou Y."/>
            <person name="Zhao J."/>
            <person name="Fang X."/>
            <person name="Li G."/>
            <person name="Fang L."/>
            <person name="Li Y."/>
            <person name="Liu D."/>
            <person name="Zheng H."/>
            <person name="Zhang Y."/>
            <person name="Qin N."/>
            <person name="Li Z."/>
            <person name="Yang G."/>
            <person name="Yang S."/>
            <person name="Bolund L."/>
            <person name="Kristiansen K."/>
            <person name="Zheng H."/>
            <person name="Li S."/>
            <person name="Zhang X."/>
            <person name="Yang H."/>
            <person name="Wang J."/>
            <person name="Sun R."/>
            <person name="Zhang B."/>
            <person name="Jiang S."/>
            <person name="Wang J."/>
            <person name="Du Y."/>
            <person name="Li S."/>
        </authorList>
    </citation>
    <scope>NUCLEOTIDE SEQUENCE [LARGE SCALE GENOMIC DNA]</scope>
    <source>
        <strain evidence="3">cv. 9930</strain>
    </source>
</reference>
<reference evidence="2 3" key="4">
    <citation type="journal article" date="2011" name="BMC Genomics">
        <title>RNA-Seq improves annotation of protein-coding genes in the cucumber genome.</title>
        <authorList>
            <person name="Li Z."/>
            <person name="Zhang Z."/>
            <person name="Yan P."/>
            <person name="Huang S."/>
            <person name="Fei Z."/>
            <person name="Lin K."/>
        </authorList>
    </citation>
    <scope>NUCLEOTIDE SEQUENCE [LARGE SCALE GENOMIC DNA]</scope>
    <source>
        <strain evidence="3">cv. 9930</strain>
    </source>
</reference>
<keyword evidence="3" id="KW-1185">Reference proteome</keyword>
<dbReference type="Gramene" id="KGN44338">
    <property type="protein sequence ID" value="KGN44338"/>
    <property type="gene ID" value="Csa_7G259380"/>
</dbReference>
<evidence type="ECO:0000313" key="3">
    <source>
        <dbReference type="Proteomes" id="UP000029981"/>
    </source>
</evidence>
<gene>
    <name evidence="2" type="ORF">Csa_7G259380</name>
</gene>
<reference evidence="2 3" key="2">
    <citation type="journal article" date="2009" name="PLoS ONE">
        <title>An integrated genetic and cytogenetic map of the cucumber genome.</title>
        <authorList>
            <person name="Ren Y."/>
            <person name="Zhang Z."/>
            <person name="Liu J."/>
            <person name="Staub J.E."/>
            <person name="Han Y."/>
            <person name="Cheng Z."/>
            <person name="Li X."/>
            <person name="Lu J."/>
            <person name="Miao H."/>
            <person name="Kang H."/>
            <person name="Xie B."/>
            <person name="Gu X."/>
            <person name="Wang X."/>
            <person name="Du Y."/>
            <person name="Jin W."/>
            <person name="Huang S."/>
        </authorList>
    </citation>
    <scope>NUCLEOTIDE SEQUENCE [LARGE SCALE GENOMIC DNA]</scope>
    <source>
        <strain evidence="3">cv. 9930</strain>
    </source>
</reference>
<dbReference type="Proteomes" id="UP000029981">
    <property type="component" value="Chromosome 7"/>
</dbReference>
<dbReference type="AlphaFoldDB" id="A0A0A0K4A6"/>
<evidence type="ECO:0000256" key="1">
    <source>
        <dbReference type="SAM" id="MobiDB-lite"/>
    </source>
</evidence>